<feature type="domain" description="Streptococcal pilin isopeptide linkage" evidence="10">
    <location>
        <begin position="540"/>
        <end position="644"/>
    </location>
</feature>
<dbReference type="InterPro" id="IPR008966">
    <property type="entry name" value="Adhesion_dom_sf"/>
</dbReference>
<evidence type="ECO:0000313" key="13">
    <source>
        <dbReference type="EMBL" id="KXT74964.1"/>
    </source>
</evidence>
<protein>
    <submittedName>
        <fullName evidence="13">Ribonucleases G and E</fullName>
    </submittedName>
</protein>
<evidence type="ECO:0000259" key="10">
    <source>
        <dbReference type="Pfam" id="PF12892"/>
    </source>
</evidence>
<gene>
    <name evidence="13" type="ORF">SGODD07_00055</name>
</gene>
<dbReference type="Pfam" id="PF17961">
    <property type="entry name" value="Big_8"/>
    <property type="match status" value="1"/>
</dbReference>
<dbReference type="Pfam" id="PF17802">
    <property type="entry name" value="SpaA"/>
    <property type="match status" value="1"/>
</dbReference>
<dbReference type="InterPro" id="IPR011252">
    <property type="entry name" value="Fibrogen-bd_dom1"/>
</dbReference>
<dbReference type="InterPro" id="IPR041033">
    <property type="entry name" value="SpaA_PFL_dom_1"/>
</dbReference>
<dbReference type="EMBL" id="LQRC01000006">
    <property type="protein sequence ID" value="KXT74964.1"/>
    <property type="molecule type" value="Genomic_DNA"/>
</dbReference>
<organism evidence="13 14">
    <name type="scientific">Streptococcus gordonii</name>
    <dbReference type="NCBI Taxonomy" id="1302"/>
    <lineage>
        <taxon>Bacteria</taxon>
        <taxon>Bacillati</taxon>
        <taxon>Bacillota</taxon>
        <taxon>Bacilli</taxon>
        <taxon>Lactobacillales</taxon>
        <taxon>Streptococcaceae</taxon>
        <taxon>Streptococcus</taxon>
    </lineage>
</organism>
<keyword evidence="8" id="KW-0812">Transmembrane</keyword>
<evidence type="ECO:0000256" key="3">
    <source>
        <dbReference type="ARBA" id="ARBA00022512"/>
    </source>
</evidence>
<keyword evidence="6" id="KW-0572">Peptidoglycan-anchor</keyword>
<dbReference type="Gene3D" id="2.60.40.10">
    <property type="entry name" value="Immunoglobulins"/>
    <property type="match status" value="1"/>
</dbReference>
<sequence>MNKKILMMIFLPLTLLFSLFVTQGNKVFATEHGDVITRMYLTDSKGNELTSSDVDQWQEFRINVEFKLHNNEIKAGDTTDVQLPDVVTLASTGSFDIKDQDGNVVAKAVVNQQTKVVTITYEPYVETHSDVKGTFYFYVRADHNVIKKAKEVPIDITVGGKLFPAGKINFTGIGQAKKEDLNKVGWQDVAEPTIGRYSISVNRSGKAMSGVKIADVLKIPGATYKQDTFRVYKGVWAFRDGDWVLDNAVDITGQTTVNFTDDNFSVQLPDLSANEGIRINYSVQLPYAPSDGENFLNAATLTTTNGVEDSRNSTYTYYLGHGEAEGYTYKIQIKKVSDDGSALPGAKFDIIRDRSGQVVAQVVTNDQGIAEVSNLLKDDYTIRETEAPAGYELADDVKVSPDDFDSTLKIASKTIVDRKQSSASAQLMVQKVMIGRDLNGGEFFFTLYDKNGAEIETVNNAADGSIKFSPLTFTKAGTYTYTIREKSGNISGVVYDSSVITAKIKVKADNQGKLVAKVSYDDNKKQFTNTYVPGSTTAQLKVKKFLTGRDLKDGEFSFELRDSKGKVVETVKNNADGSVDFKTLAFTKTGTYTYTIREAKGDAQGVTYDNSEIKVTITVTNENGNLLSTVSYEGGKDSFTNSYQPPKNPKSKTPSSKDSKKELPNTGSSDSKFIFVVGLATIILLGLVWKKKHS</sequence>
<evidence type="ECO:0000256" key="5">
    <source>
        <dbReference type="ARBA" id="ARBA00022729"/>
    </source>
</evidence>
<dbReference type="Gene3D" id="2.60.40.1280">
    <property type="match status" value="1"/>
</dbReference>
<accession>A0A139NGN0</accession>
<proteinExistence type="inferred from homology"/>
<evidence type="ECO:0000256" key="4">
    <source>
        <dbReference type="ARBA" id="ARBA00022525"/>
    </source>
</evidence>
<dbReference type="Pfam" id="PF00746">
    <property type="entry name" value="Gram_pos_anchor"/>
    <property type="match status" value="1"/>
</dbReference>
<dbReference type="InterPro" id="IPR019931">
    <property type="entry name" value="LPXTG_anchor"/>
</dbReference>
<evidence type="ECO:0000259" key="9">
    <source>
        <dbReference type="Pfam" id="PF00746"/>
    </source>
</evidence>
<keyword evidence="3" id="KW-0134">Cell wall</keyword>
<dbReference type="Gene3D" id="2.60.40.3050">
    <property type="match status" value="2"/>
</dbReference>
<evidence type="ECO:0000256" key="8">
    <source>
        <dbReference type="SAM" id="Phobius"/>
    </source>
</evidence>
<dbReference type="PANTHER" id="PTHR36108">
    <property type="entry name" value="COLOSSIN-B-RELATED"/>
    <property type="match status" value="1"/>
</dbReference>
<evidence type="ECO:0000256" key="2">
    <source>
        <dbReference type="ARBA" id="ARBA00007257"/>
    </source>
</evidence>
<dbReference type="PATRIC" id="fig|1302.21.peg.59"/>
<comment type="similarity">
    <text evidence="2">Belongs to the serine-aspartate repeat-containing protein (SDr) family.</text>
</comment>
<reference evidence="13 14" key="1">
    <citation type="submission" date="2016-01" db="EMBL/GenBank/DDBJ databases">
        <title>Highly variable Streptococcus oralis are common among viridans streptococci isolated from primates.</title>
        <authorList>
            <person name="Denapaite D."/>
            <person name="Rieger M."/>
            <person name="Koendgen S."/>
            <person name="Brueckner R."/>
            <person name="Ochigava I."/>
            <person name="Kappeler P."/>
            <person name="Maetz-Rensing K."/>
            <person name="Leendertz F."/>
            <person name="Hakenbeck R."/>
        </authorList>
    </citation>
    <scope>NUCLEOTIDE SEQUENCE [LARGE SCALE GENOMIC DNA]</scope>
    <source>
        <strain evidence="13 14">DD07</strain>
    </source>
</reference>
<keyword evidence="8" id="KW-1133">Transmembrane helix</keyword>
<feature type="transmembrane region" description="Helical" evidence="8">
    <location>
        <begin position="673"/>
        <end position="689"/>
    </location>
</feature>
<dbReference type="SUPFAM" id="SSF49401">
    <property type="entry name" value="Bacterial adhesins"/>
    <property type="match status" value="2"/>
</dbReference>
<comment type="subcellular location">
    <subcellularLocation>
        <location evidence="1">Secreted</location>
        <location evidence="1">Cell wall</location>
        <topology evidence="1">Peptidoglycan-anchor</topology>
    </subcellularLocation>
</comment>
<dbReference type="InterPro" id="IPR022464">
    <property type="entry name" value="Strep_pil_isopept_link"/>
</dbReference>
<dbReference type="AlphaFoldDB" id="A0A139NGN0"/>
<keyword evidence="5" id="KW-0732">Signal</keyword>
<feature type="domain" description="SpaA-like prealbumin fold" evidence="11">
    <location>
        <begin position="330"/>
        <end position="409"/>
    </location>
</feature>
<dbReference type="InterPro" id="IPR041171">
    <property type="entry name" value="SDR_Ig"/>
</dbReference>
<keyword evidence="4" id="KW-0964">Secreted</keyword>
<evidence type="ECO:0000259" key="12">
    <source>
        <dbReference type="Pfam" id="PF17961"/>
    </source>
</evidence>
<feature type="region of interest" description="Disordered" evidence="7">
    <location>
        <begin position="637"/>
        <end position="666"/>
    </location>
</feature>
<evidence type="ECO:0000256" key="7">
    <source>
        <dbReference type="SAM" id="MobiDB-lite"/>
    </source>
</evidence>
<feature type="domain" description="SDR-like Ig" evidence="12">
    <location>
        <begin position="54"/>
        <end position="150"/>
    </location>
</feature>
<dbReference type="GO" id="GO:0007155">
    <property type="term" value="P:cell adhesion"/>
    <property type="evidence" value="ECO:0007669"/>
    <property type="project" value="InterPro"/>
</dbReference>
<keyword evidence="8" id="KW-0472">Membrane</keyword>
<name>A0A139NGN0_STRGN</name>
<feature type="domain" description="Streptococcal pilin isopeptide linkage" evidence="10">
    <location>
        <begin position="429"/>
        <end position="531"/>
    </location>
</feature>
<dbReference type="SUPFAM" id="SSF49478">
    <property type="entry name" value="Cna protein B-type domain"/>
    <property type="match status" value="1"/>
</dbReference>
<evidence type="ECO:0000259" key="11">
    <source>
        <dbReference type="Pfam" id="PF17802"/>
    </source>
</evidence>
<evidence type="ECO:0000256" key="6">
    <source>
        <dbReference type="ARBA" id="ARBA00023088"/>
    </source>
</evidence>
<dbReference type="NCBIfam" id="TIGR01167">
    <property type="entry name" value="LPXTG_anchor"/>
    <property type="match status" value="1"/>
</dbReference>
<evidence type="ECO:0000256" key="1">
    <source>
        <dbReference type="ARBA" id="ARBA00004168"/>
    </source>
</evidence>
<dbReference type="NCBIfam" id="TIGR03786">
    <property type="entry name" value="strep_pil_rpt"/>
    <property type="match status" value="2"/>
</dbReference>
<dbReference type="PANTHER" id="PTHR36108:SF13">
    <property type="entry name" value="COLOSSIN-B-RELATED"/>
    <property type="match status" value="1"/>
</dbReference>
<dbReference type="Pfam" id="PF12892">
    <property type="entry name" value="FctA"/>
    <property type="match status" value="2"/>
</dbReference>
<comment type="caution">
    <text evidence="13">The sequence shown here is derived from an EMBL/GenBank/DDBJ whole genome shotgun (WGS) entry which is preliminary data.</text>
</comment>
<dbReference type="Proteomes" id="UP000070096">
    <property type="component" value="Unassembled WGS sequence"/>
</dbReference>
<dbReference type="InterPro" id="IPR038174">
    <property type="entry name" value="Strep_pil_link_sf"/>
</dbReference>
<dbReference type="InterPro" id="IPR013783">
    <property type="entry name" value="Ig-like_fold"/>
</dbReference>
<evidence type="ECO:0000313" key="14">
    <source>
        <dbReference type="Proteomes" id="UP000070096"/>
    </source>
</evidence>
<feature type="domain" description="Gram-positive cocci surface proteins LPxTG" evidence="9">
    <location>
        <begin position="656"/>
        <end position="692"/>
    </location>
</feature>